<evidence type="ECO:0000313" key="1">
    <source>
        <dbReference type="EMBL" id="KAI5063620.1"/>
    </source>
</evidence>
<evidence type="ECO:0000313" key="2">
    <source>
        <dbReference type="Proteomes" id="UP000886520"/>
    </source>
</evidence>
<proteinExistence type="predicted"/>
<comment type="caution">
    <text evidence="1">The sequence shown here is derived from an EMBL/GenBank/DDBJ whole genome shotgun (WGS) entry which is preliminary data.</text>
</comment>
<dbReference type="AlphaFoldDB" id="A0A9D4U940"/>
<feature type="non-terminal residue" evidence="1">
    <location>
        <position position="1"/>
    </location>
</feature>
<organism evidence="1 2">
    <name type="scientific">Adiantum capillus-veneris</name>
    <name type="common">Maidenhair fern</name>
    <dbReference type="NCBI Taxonomy" id="13818"/>
    <lineage>
        <taxon>Eukaryota</taxon>
        <taxon>Viridiplantae</taxon>
        <taxon>Streptophyta</taxon>
        <taxon>Embryophyta</taxon>
        <taxon>Tracheophyta</taxon>
        <taxon>Polypodiopsida</taxon>
        <taxon>Polypodiidae</taxon>
        <taxon>Polypodiales</taxon>
        <taxon>Pteridineae</taxon>
        <taxon>Pteridaceae</taxon>
        <taxon>Vittarioideae</taxon>
        <taxon>Adiantum</taxon>
    </lineage>
</organism>
<dbReference type="EMBL" id="JABFUD020000021">
    <property type="protein sequence ID" value="KAI5063620.1"/>
    <property type="molecule type" value="Genomic_DNA"/>
</dbReference>
<reference evidence="1" key="1">
    <citation type="submission" date="2021-01" db="EMBL/GenBank/DDBJ databases">
        <title>Adiantum capillus-veneris genome.</title>
        <authorList>
            <person name="Fang Y."/>
            <person name="Liao Q."/>
        </authorList>
    </citation>
    <scope>NUCLEOTIDE SEQUENCE</scope>
    <source>
        <strain evidence="1">H3</strain>
        <tissue evidence="1">Leaf</tissue>
    </source>
</reference>
<sequence>SFAYNDKKEWEMVEMVGLGSSTKALSTAHLLPLFLSILHSRITFPSSGIRAQGAPRHPRPPRACSSSCQDLGIQRAWQLSRESDRGLECLGICRQSDSRAGLNQEQAGRDLQVELGKPWRFGAILL</sequence>
<protein>
    <submittedName>
        <fullName evidence="1">Uncharacterized protein</fullName>
    </submittedName>
</protein>
<gene>
    <name evidence="1" type="ORF">GOP47_0022167</name>
</gene>
<accession>A0A9D4U940</accession>
<dbReference type="Proteomes" id="UP000886520">
    <property type="component" value="Chromosome 21"/>
</dbReference>
<name>A0A9D4U940_ADICA</name>
<keyword evidence="2" id="KW-1185">Reference proteome</keyword>